<evidence type="ECO:0000313" key="1">
    <source>
        <dbReference type="EMBL" id="KAF2894148.1"/>
    </source>
</evidence>
<dbReference type="PANTHER" id="PTHR11005">
    <property type="entry name" value="LYSOSOMAL ACID LIPASE-RELATED"/>
    <property type="match status" value="1"/>
</dbReference>
<organism evidence="1 2">
    <name type="scientific">Ignelater luminosus</name>
    <name type="common">Cucubano</name>
    <name type="synonym">Pyrophorus luminosus</name>
    <dbReference type="NCBI Taxonomy" id="2038154"/>
    <lineage>
        <taxon>Eukaryota</taxon>
        <taxon>Metazoa</taxon>
        <taxon>Ecdysozoa</taxon>
        <taxon>Arthropoda</taxon>
        <taxon>Hexapoda</taxon>
        <taxon>Insecta</taxon>
        <taxon>Pterygota</taxon>
        <taxon>Neoptera</taxon>
        <taxon>Endopterygota</taxon>
        <taxon>Coleoptera</taxon>
        <taxon>Polyphaga</taxon>
        <taxon>Elateriformia</taxon>
        <taxon>Elateroidea</taxon>
        <taxon>Elateridae</taxon>
        <taxon>Agrypninae</taxon>
        <taxon>Pyrophorini</taxon>
        <taxon>Ignelater</taxon>
    </lineage>
</organism>
<dbReference type="EMBL" id="VTPC01007280">
    <property type="protein sequence ID" value="KAF2894148.1"/>
    <property type="molecule type" value="Genomic_DNA"/>
</dbReference>
<dbReference type="OrthoDB" id="9974421at2759"/>
<dbReference type="SUPFAM" id="SSF53474">
    <property type="entry name" value="alpha/beta-Hydrolases"/>
    <property type="match status" value="2"/>
</dbReference>
<comment type="caution">
    <text evidence="1">The sequence shown here is derived from an EMBL/GenBank/DDBJ whole genome shotgun (WGS) entry which is preliminary data.</text>
</comment>
<proteinExistence type="predicted"/>
<name>A0A8K0GDC9_IGNLU</name>
<gene>
    <name evidence="1" type="ORF">ILUMI_12025</name>
</gene>
<protein>
    <submittedName>
        <fullName evidence="1">Uncharacterized protein</fullName>
    </submittedName>
</protein>
<evidence type="ECO:0000313" key="2">
    <source>
        <dbReference type="Proteomes" id="UP000801492"/>
    </source>
</evidence>
<sequence length="227" mass="26265">MHRIPYGKKSFPDKRSVIYLQHVILASSADWVSPGPRKGFSYILADFGYDVLMSNVRDTRYSRKHTYLDLERHSLEFWNFSWHEIGALYNVLNTYEFLLRNEFLAQLGDALCNDNSRFQILCTNAIFAICGLNEKQMNSSLLPIIMGHSPSGASTKQIYHCAPGVKSGKFQRWDYGWVSNLDCYGDTSPPNYNLRSIYAPVYLFYSKMIGWCINRCTEILLAYFNKE</sequence>
<accession>A0A8K0GDC9</accession>
<dbReference type="AlphaFoldDB" id="A0A8K0GDC9"/>
<keyword evidence="2" id="KW-1185">Reference proteome</keyword>
<dbReference type="Proteomes" id="UP000801492">
    <property type="component" value="Unassembled WGS sequence"/>
</dbReference>
<dbReference type="InterPro" id="IPR029058">
    <property type="entry name" value="AB_hydrolase_fold"/>
</dbReference>
<reference evidence="1" key="1">
    <citation type="submission" date="2019-08" db="EMBL/GenBank/DDBJ databases">
        <title>The genome of the North American firefly Photinus pyralis.</title>
        <authorList>
            <consortium name="Photinus pyralis genome working group"/>
            <person name="Fallon T.R."/>
            <person name="Sander Lower S.E."/>
            <person name="Weng J.-K."/>
        </authorList>
    </citation>
    <scope>NUCLEOTIDE SEQUENCE</scope>
    <source>
        <strain evidence="1">TRF0915ILg1</strain>
        <tissue evidence="1">Whole body</tissue>
    </source>
</reference>
<dbReference type="Gene3D" id="3.40.50.1820">
    <property type="entry name" value="alpha/beta hydrolase"/>
    <property type="match status" value="2"/>
</dbReference>